<evidence type="ECO:0000256" key="1">
    <source>
        <dbReference type="SAM" id="Phobius"/>
    </source>
</evidence>
<keyword evidence="1" id="KW-1133">Transmembrane helix</keyword>
<reference evidence="2" key="1">
    <citation type="journal article" date="2021" name="PeerJ">
        <title>Extensive microbial diversity within the chicken gut microbiome revealed by metagenomics and culture.</title>
        <authorList>
            <person name="Gilroy R."/>
            <person name="Ravi A."/>
            <person name="Getino M."/>
            <person name="Pursley I."/>
            <person name="Horton D.L."/>
            <person name="Alikhan N.F."/>
            <person name="Baker D."/>
            <person name="Gharbi K."/>
            <person name="Hall N."/>
            <person name="Watson M."/>
            <person name="Adriaenssens E.M."/>
            <person name="Foster-Nyarko E."/>
            <person name="Jarju S."/>
            <person name="Secka A."/>
            <person name="Antonio M."/>
            <person name="Oren A."/>
            <person name="Chaudhuri R.R."/>
            <person name="La Ragione R."/>
            <person name="Hildebrand F."/>
            <person name="Pallen M.J."/>
        </authorList>
    </citation>
    <scope>NUCLEOTIDE SEQUENCE</scope>
    <source>
        <strain evidence="2">5790</strain>
    </source>
</reference>
<accession>A0A9D1PS13</accession>
<sequence length="248" mass="27599">MKEKELKAALNRIEISDDAQKRILSRCINKEKERCYMRSKKKLIVIAAAVVLVLGTTVFAASGIISSWNGSSHSRPDYTKLPSYEECMSAAGYAPVLIEEFSNGYAFEDGNIVNNDLTDDAGNSVEKFKSFTFRYQKDGDKVVFSQEKFNSQIGFSGAVAAAENGVEIYYSSYTNKLVPPDYELTEEDKRAQESGELVFSYGSAEVKIQQVRSVSWKEDGMHSSLMQIDGELSQEDLVLMAKEAIAAR</sequence>
<organism evidence="2 3">
    <name type="scientific">Candidatus Monoglobus merdigallinarum</name>
    <dbReference type="NCBI Taxonomy" id="2838698"/>
    <lineage>
        <taxon>Bacteria</taxon>
        <taxon>Bacillati</taxon>
        <taxon>Bacillota</taxon>
        <taxon>Clostridia</taxon>
        <taxon>Monoglobales</taxon>
        <taxon>Monoglobaceae</taxon>
        <taxon>Monoglobus</taxon>
    </lineage>
</organism>
<dbReference type="AlphaFoldDB" id="A0A9D1PS13"/>
<protein>
    <recommendedName>
        <fullName evidence="4">DUF4367 domain-containing protein</fullName>
    </recommendedName>
</protein>
<reference evidence="2" key="2">
    <citation type="submission" date="2021-04" db="EMBL/GenBank/DDBJ databases">
        <authorList>
            <person name="Gilroy R."/>
        </authorList>
    </citation>
    <scope>NUCLEOTIDE SEQUENCE</scope>
    <source>
        <strain evidence="2">5790</strain>
    </source>
</reference>
<comment type="caution">
    <text evidence="2">The sequence shown here is derived from an EMBL/GenBank/DDBJ whole genome shotgun (WGS) entry which is preliminary data.</text>
</comment>
<dbReference type="Proteomes" id="UP000824162">
    <property type="component" value="Unassembled WGS sequence"/>
</dbReference>
<proteinExistence type="predicted"/>
<dbReference type="EMBL" id="DXIJ01000066">
    <property type="protein sequence ID" value="HIV85840.1"/>
    <property type="molecule type" value="Genomic_DNA"/>
</dbReference>
<evidence type="ECO:0000313" key="3">
    <source>
        <dbReference type="Proteomes" id="UP000824162"/>
    </source>
</evidence>
<feature type="transmembrane region" description="Helical" evidence="1">
    <location>
        <begin position="43"/>
        <end position="65"/>
    </location>
</feature>
<keyword evidence="1" id="KW-0472">Membrane</keyword>
<keyword evidence="1" id="KW-0812">Transmembrane</keyword>
<evidence type="ECO:0008006" key="4">
    <source>
        <dbReference type="Google" id="ProtNLM"/>
    </source>
</evidence>
<gene>
    <name evidence="2" type="ORF">H9900_03410</name>
</gene>
<name>A0A9D1PS13_9FIRM</name>
<evidence type="ECO:0000313" key="2">
    <source>
        <dbReference type="EMBL" id="HIV85840.1"/>
    </source>
</evidence>